<dbReference type="PROSITE" id="PS51257">
    <property type="entry name" value="PROKAR_LIPOPROTEIN"/>
    <property type="match status" value="1"/>
</dbReference>
<dbReference type="RefSeq" id="WP_067395450.1">
    <property type="nucleotide sequence ID" value="NZ_JXKH01000007.1"/>
</dbReference>
<proteinExistence type="inferred from homology"/>
<evidence type="ECO:0000259" key="2">
    <source>
        <dbReference type="Pfam" id="PF00899"/>
    </source>
</evidence>
<dbReference type="GO" id="GO:0004792">
    <property type="term" value="F:thiosulfate-cyanide sulfurtransferase activity"/>
    <property type="evidence" value="ECO:0007669"/>
    <property type="project" value="TreeGrafter"/>
</dbReference>
<dbReference type="SUPFAM" id="SSF69572">
    <property type="entry name" value="Activating enzymes of the ubiquitin-like proteins"/>
    <property type="match status" value="1"/>
</dbReference>
<protein>
    <submittedName>
        <fullName evidence="3">Molybdopterin biosynthesis protein</fullName>
    </submittedName>
</protein>
<dbReference type="GO" id="GO:0008641">
    <property type="term" value="F:ubiquitin-like modifier activating enzyme activity"/>
    <property type="evidence" value="ECO:0007669"/>
    <property type="project" value="InterPro"/>
</dbReference>
<dbReference type="Gene3D" id="3.40.50.720">
    <property type="entry name" value="NAD(P)-binding Rossmann-like Domain"/>
    <property type="match status" value="1"/>
</dbReference>
<dbReference type="EMBL" id="JXKH01000007">
    <property type="protein sequence ID" value="OJG17673.1"/>
    <property type="molecule type" value="Genomic_DNA"/>
</dbReference>
<reference evidence="3 4" key="1">
    <citation type="submission" date="2014-12" db="EMBL/GenBank/DDBJ databases">
        <title>Draft genome sequences of 29 type strains of Enterococci.</title>
        <authorList>
            <person name="Zhong Z."/>
            <person name="Sun Z."/>
            <person name="Liu W."/>
            <person name="Zhang W."/>
            <person name="Zhang H."/>
        </authorList>
    </citation>
    <scope>NUCLEOTIDE SEQUENCE [LARGE SCALE GENOMIC DNA]</scope>
    <source>
        <strain evidence="3 4">DSM 17029</strain>
    </source>
</reference>
<dbReference type="GO" id="GO:0008146">
    <property type="term" value="F:sulfotransferase activity"/>
    <property type="evidence" value="ECO:0007669"/>
    <property type="project" value="TreeGrafter"/>
</dbReference>
<evidence type="ECO:0000313" key="3">
    <source>
        <dbReference type="EMBL" id="OJG17673.1"/>
    </source>
</evidence>
<dbReference type="Pfam" id="PF00899">
    <property type="entry name" value="ThiF"/>
    <property type="match status" value="1"/>
</dbReference>
<dbReference type="Proteomes" id="UP000181884">
    <property type="component" value="Unassembled WGS sequence"/>
</dbReference>
<comment type="similarity">
    <text evidence="1">Belongs to the HesA/MoeB/ThiF family.</text>
</comment>
<dbReference type="GO" id="GO:0016779">
    <property type="term" value="F:nucleotidyltransferase activity"/>
    <property type="evidence" value="ECO:0007669"/>
    <property type="project" value="TreeGrafter"/>
</dbReference>
<dbReference type="AlphaFoldDB" id="A0A1L8RD54"/>
<accession>A0A1L8RD54</accession>
<dbReference type="PANTHER" id="PTHR10953:SF102">
    <property type="entry name" value="ADENYLYLTRANSFERASE AND SULFURTRANSFERASE MOCS3"/>
    <property type="match status" value="1"/>
</dbReference>
<dbReference type="GO" id="GO:0005829">
    <property type="term" value="C:cytosol"/>
    <property type="evidence" value="ECO:0007669"/>
    <property type="project" value="TreeGrafter"/>
</dbReference>
<dbReference type="PANTHER" id="PTHR10953">
    <property type="entry name" value="UBIQUITIN-ACTIVATING ENZYME E1"/>
    <property type="match status" value="1"/>
</dbReference>
<dbReference type="CDD" id="cd00757">
    <property type="entry name" value="ThiF_MoeB_HesA_family"/>
    <property type="match status" value="1"/>
</dbReference>
<sequence length="335" mass="36929">MDRYDRQIRVAKIGAAGQAKLQAAHVLIVGCGALGTYTAEQCVRMGIGQLTLVDYDHVELHNLQRQTLFTEADALEAIPKVTAAAKALQAINRAVVINPIQASFEEFILAELPPADLLLDCTDNYQVRQQLNDYCRHYQRPLVFAALAGTTGQVMPLRPGVDICLGCAFPNLTELAQKDCDLLGVMTPLVPLISSLQVSLALQILTAAPDLRWDQMIYVDGWSLAIQKFKVRRNPHCAYCQKAPAAAPNLTIKKLCGQQVFAVQMAPALYEKLAACPKPITIRQNPLATQLTWDHYQITCFPNGRAHFYGFQDAEEVRPYAEQLVSGGLFNGHQA</sequence>
<comment type="caution">
    <text evidence="3">The sequence shown here is derived from an EMBL/GenBank/DDBJ whole genome shotgun (WGS) entry which is preliminary data.</text>
</comment>
<evidence type="ECO:0000256" key="1">
    <source>
        <dbReference type="ARBA" id="ARBA00009919"/>
    </source>
</evidence>
<gene>
    <name evidence="3" type="ORF">RU97_GL002463</name>
</gene>
<dbReference type="InterPro" id="IPR035985">
    <property type="entry name" value="Ubiquitin-activating_enz"/>
</dbReference>
<dbReference type="FunFam" id="3.40.50.720:FF:000080">
    <property type="entry name" value="Thiazole biosynthesis adenylyltransferase ThiF"/>
    <property type="match status" value="1"/>
</dbReference>
<feature type="domain" description="THIF-type NAD/FAD binding fold" evidence="2">
    <location>
        <begin position="4"/>
        <end position="237"/>
    </location>
</feature>
<name>A0A1L8RD54_9ENTE</name>
<dbReference type="InterPro" id="IPR045886">
    <property type="entry name" value="ThiF/MoeB/HesA"/>
</dbReference>
<keyword evidence="4" id="KW-1185">Reference proteome</keyword>
<evidence type="ECO:0000313" key="4">
    <source>
        <dbReference type="Proteomes" id="UP000181884"/>
    </source>
</evidence>
<dbReference type="InterPro" id="IPR000594">
    <property type="entry name" value="ThiF_NAD_FAD-bd"/>
</dbReference>
<organism evidence="3 4">
    <name type="scientific">Enterococcus canis</name>
    <dbReference type="NCBI Taxonomy" id="214095"/>
    <lineage>
        <taxon>Bacteria</taxon>
        <taxon>Bacillati</taxon>
        <taxon>Bacillota</taxon>
        <taxon>Bacilli</taxon>
        <taxon>Lactobacillales</taxon>
        <taxon>Enterococcaceae</taxon>
        <taxon>Enterococcus</taxon>
    </lineage>
</organism>
<dbReference type="STRING" id="214095.RU97_GL002463"/>